<evidence type="ECO:0000313" key="3">
    <source>
        <dbReference type="Proteomes" id="UP000664940"/>
    </source>
</evidence>
<feature type="region of interest" description="Disordered" evidence="1">
    <location>
        <begin position="129"/>
        <end position="152"/>
    </location>
</feature>
<sequence>MPRTQLWFSKRNFGVAPIPRERRVGGFGGQATSNCFVSRKLGASPVGVGASWGGGKQQNPQDTQPNLLLPRGLANILPIGVGFQQPSLPRLGAPPHLAHLPQGSALVCRFFFLGLRALLSCGTGLGAGHTSCSADVPPSQEMERRGSGFTLS</sequence>
<organism evidence="2 3">
    <name type="scientific">Phyllostomus discolor</name>
    <name type="common">pale spear-nosed bat</name>
    <dbReference type="NCBI Taxonomy" id="89673"/>
    <lineage>
        <taxon>Eukaryota</taxon>
        <taxon>Metazoa</taxon>
        <taxon>Chordata</taxon>
        <taxon>Craniata</taxon>
        <taxon>Vertebrata</taxon>
        <taxon>Euteleostomi</taxon>
        <taxon>Mammalia</taxon>
        <taxon>Eutheria</taxon>
        <taxon>Laurasiatheria</taxon>
        <taxon>Chiroptera</taxon>
        <taxon>Yangochiroptera</taxon>
        <taxon>Phyllostomidae</taxon>
        <taxon>Phyllostominae</taxon>
        <taxon>Phyllostomus</taxon>
    </lineage>
</organism>
<reference evidence="2 3" key="1">
    <citation type="journal article" date="2020" name="Nature">
        <title>Six reference-quality genomes reveal evolution of bat adaptations.</title>
        <authorList>
            <person name="Jebb D."/>
            <person name="Huang Z."/>
            <person name="Pippel M."/>
            <person name="Hughes G.M."/>
            <person name="Lavrichenko K."/>
            <person name="Devanna P."/>
            <person name="Winkler S."/>
            <person name="Jermiin L.S."/>
            <person name="Skirmuntt E.C."/>
            <person name="Katzourakis A."/>
            <person name="Burkitt-Gray L."/>
            <person name="Ray D.A."/>
            <person name="Sullivan K.A.M."/>
            <person name="Roscito J.G."/>
            <person name="Kirilenko B.M."/>
            <person name="Davalos L.M."/>
            <person name="Corthals A.P."/>
            <person name="Power M.L."/>
            <person name="Jones G."/>
            <person name="Ransome R.D."/>
            <person name="Dechmann D.K.N."/>
            <person name="Locatelli A.G."/>
            <person name="Puechmaille S.J."/>
            <person name="Fedrigo O."/>
            <person name="Jarvis E.D."/>
            <person name="Hiller M."/>
            <person name="Vernes S.C."/>
            <person name="Myers E.W."/>
            <person name="Teeling E.C."/>
        </authorList>
    </citation>
    <scope>NUCLEOTIDE SEQUENCE [LARGE SCALE GENOMIC DNA]</scope>
    <source>
        <strain evidence="2">Bat1K_MPI-CBG_1</strain>
    </source>
</reference>
<gene>
    <name evidence="2" type="ORF">HJG60_011015</name>
</gene>
<name>A0A834ACE4_9CHIR</name>
<dbReference type="AlphaFoldDB" id="A0A834ACE4"/>
<accession>A0A834ACE4</accession>
<dbReference type="Proteomes" id="UP000664940">
    <property type="component" value="Unassembled WGS sequence"/>
</dbReference>
<dbReference type="EMBL" id="JABVXQ010000005">
    <property type="protein sequence ID" value="KAF6109824.1"/>
    <property type="molecule type" value="Genomic_DNA"/>
</dbReference>
<evidence type="ECO:0000256" key="1">
    <source>
        <dbReference type="SAM" id="MobiDB-lite"/>
    </source>
</evidence>
<proteinExistence type="predicted"/>
<evidence type="ECO:0000313" key="2">
    <source>
        <dbReference type="EMBL" id="KAF6109824.1"/>
    </source>
</evidence>
<protein>
    <submittedName>
        <fullName evidence="2">Uncharacterized protein</fullName>
    </submittedName>
</protein>
<comment type="caution">
    <text evidence="2">The sequence shown here is derived from an EMBL/GenBank/DDBJ whole genome shotgun (WGS) entry which is preliminary data.</text>
</comment>